<name>A0A1V0U452_9ACTN</name>
<dbReference type="EMBL" id="CP020569">
    <property type="protein sequence ID" value="ARF59840.1"/>
    <property type="molecule type" value="Genomic_DNA"/>
</dbReference>
<protein>
    <recommendedName>
        <fullName evidence="8">Ferredoxin</fullName>
    </recommendedName>
</protein>
<accession>A0A1V0U452</accession>
<dbReference type="AlphaFoldDB" id="A0A1V0U452"/>
<keyword evidence="6 8" id="KW-0411">Iron-sulfur</keyword>
<dbReference type="PANTHER" id="PTHR36923">
    <property type="entry name" value="FERREDOXIN"/>
    <property type="match status" value="1"/>
</dbReference>
<keyword evidence="2 8" id="KW-0813">Transport</keyword>
<reference evidence="10 11" key="1">
    <citation type="submission" date="2017-04" db="EMBL/GenBank/DDBJ databases">
        <title>Complete Genome Sequence of Streptomyces gilvosporeus F607, a Capable Producer of Natamycin.</title>
        <authorList>
            <person name="Zong G."/>
            <person name="Zhong C."/>
            <person name="Fu J."/>
            <person name="Qin R."/>
            <person name="Cao G."/>
        </authorList>
    </citation>
    <scope>NUCLEOTIDE SEQUENCE [LARGE SCALE GENOMIC DNA]</scope>
    <source>
        <strain evidence="10 11">F607</strain>
    </source>
</reference>
<evidence type="ECO:0000256" key="4">
    <source>
        <dbReference type="ARBA" id="ARBA00022982"/>
    </source>
</evidence>
<dbReference type="Proteomes" id="UP000192726">
    <property type="component" value="Chromosome"/>
</dbReference>
<evidence type="ECO:0000313" key="11">
    <source>
        <dbReference type="Proteomes" id="UP000192726"/>
    </source>
</evidence>
<dbReference type="Pfam" id="PF13459">
    <property type="entry name" value="Fer4_15"/>
    <property type="match status" value="1"/>
</dbReference>
<evidence type="ECO:0000259" key="9">
    <source>
        <dbReference type="PROSITE" id="PS51379"/>
    </source>
</evidence>
<dbReference type="GO" id="GO:0009055">
    <property type="term" value="F:electron transfer activity"/>
    <property type="evidence" value="ECO:0007669"/>
    <property type="project" value="UniProtKB-UniRule"/>
</dbReference>
<evidence type="ECO:0000256" key="6">
    <source>
        <dbReference type="ARBA" id="ARBA00023014"/>
    </source>
</evidence>
<evidence type="ECO:0000256" key="3">
    <source>
        <dbReference type="ARBA" id="ARBA00022723"/>
    </source>
</evidence>
<comment type="function">
    <text evidence="8">Ferredoxins are iron-sulfur proteins that transfer electrons in a wide variety of metabolic reactions.</text>
</comment>
<keyword evidence="4 8" id="KW-0249">Electron transport</keyword>
<evidence type="ECO:0000256" key="5">
    <source>
        <dbReference type="ARBA" id="ARBA00023004"/>
    </source>
</evidence>
<dbReference type="PRINTS" id="PR00352">
    <property type="entry name" value="3FE4SFRDOXIN"/>
</dbReference>
<dbReference type="GO" id="GO:0051538">
    <property type="term" value="F:3 iron, 4 sulfur cluster binding"/>
    <property type="evidence" value="ECO:0007669"/>
    <property type="project" value="UniProtKB-KW"/>
</dbReference>
<evidence type="ECO:0000256" key="2">
    <source>
        <dbReference type="ARBA" id="ARBA00022448"/>
    </source>
</evidence>
<dbReference type="PROSITE" id="PS51379">
    <property type="entry name" value="4FE4S_FER_2"/>
    <property type="match status" value="1"/>
</dbReference>
<dbReference type="InterPro" id="IPR051269">
    <property type="entry name" value="Fe-S_cluster_ET"/>
</dbReference>
<dbReference type="STRING" id="553510.B1H19_32605"/>
<dbReference type="OrthoDB" id="9803319at2"/>
<dbReference type="InterPro" id="IPR001080">
    <property type="entry name" value="3Fe4S_ferredoxin"/>
</dbReference>
<dbReference type="GO" id="GO:0005506">
    <property type="term" value="F:iron ion binding"/>
    <property type="evidence" value="ECO:0007669"/>
    <property type="project" value="UniProtKB-UniRule"/>
</dbReference>
<dbReference type="RefSeq" id="WP_083110013.1">
    <property type="nucleotide sequence ID" value="NZ_CP020569.1"/>
</dbReference>
<organism evidence="10 11">
    <name type="scientific">Streptomyces gilvosporeus</name>
    <dbReference type="NCBI Taxonomy" id="553510"/>
    <lineage>
        <taxon>Bacteria</taxon>
        <taxon>Bacillati</taxon>
        <taxon>Actinomycetota</taxon>
        <taxon>Actinomycetes</taxon>
        <taxon>Kitasatosporales</taxon>
        <taxon>Streptomycetaceae</taxon>
        <taxon>Streptomyces</taxon>
    </lineage>
</organism>
<keyword evidence="7" id="KW-0003">3Fe-4S</keyword>
<evidence type="ECO:0000313" key="10">
    <source>
        <dbReference type="EMBL" id="ARF59840.1"/>
    </source>
</evidence>
<evidence type="ECO:0000256" key="7">
    <source>
        <dbReference type="ARBA" id="ARBA00023291"/>
    </source>
</evidence>
<sequence length="64" mass="6673">MRIAIDQDVCIGSGQCALTAPRVFTQDDDGFGQVLPGREDGAGDPLAREAARACPVRAITVDDA</sequence>
<keyword evidence="11" id="KW-1185">Reference proteome</keyword>
<proteinExistence type="predicted"/>
<comment type="cofactor">
    <cofactor evidence="1">
        <name>[3Fe-4S] cluster</name>
        <dbReference type="ChEBI" id="CHEBI:21137"/>
    </cofactor>
</comment>
<dbReference type="Gene3D" id="3.30.70.20">
    <property type="match status" value="1"/>
</dbReference>
<dbReference type="PANTHER" id="PTHR36923:SF3">
    <property type="entry name" value="FERREDOXIN"/>
    <property type="match status" value="1"/>
</dbReference>
<gene>
    <name evidence="10" type="ORF">B1H19_32605</name>
</gene>
<evidence type="ECO:0000256" key="8">
    <source>
        <dbReference type="RuleBase" id="RU368020"/>
    </source>
</evidence>
<feature type="domain" description="4Fe-4S ferredoxin-type" evidence="9">
    <location>
        <begin position="1"/>
        <end position="29"/>
    </location>
</feature>
<keyword evidence="3 8" id="KW-0479">Metal-binding</keyword>
<dbReference type="InterPro" id="IPR017896">
    <property type="entry name" value="4Fe4S_Fe-S-bd"/>
</dbReference>
<dbReference type="SUPFAM" id="SSF54862">
    <property type="entry name" value="4Fe-4S ferredoxins"/>
    <property type="match status" value="1"/>
</dbReference>
<keyword evidence="5 8" id="KW-0408">Iron</keyword>
<dbReference type="KEGG" id="sgv:B1H19_32605"/>
<evidence type="ECO:0000256" key="1">
    <source>
        <dbReference type="ARBA" id="ARBA00001927"/>
    </source>
</evidence>